<evidence type="ECO:0000313" key="1">
    <source>
        <dbReference type="EMBL" id="RFD21558.1"/>
    </source>
</evidence>
<dbReference type="Proteomes" id="UP000262371">
    <property type="component" value="Unassembled WGS sequence"/>
</dbReference>
<dbReference type="AlphaFoldDB" id="A0A371Z513"/>
<dbReference type="OrthoDB" id="7268953at2"/>
<gene>
    <name evidence="1" type="ORF">DY926_00190</name>
</gene>
<reference evidence="1 2" key="1">
    <citation type="submission" date="2018-08" db="EMBL/GenBank/DDBJ databases">
        <title>Komagataeibacter sp. AV 382.</title>
        <authorList>
            <person name="Skraban J."/>
            <person name="Trcek J."/>
        </authorList>
    </citation>
    <scope>NUCLEOTIDE SEQUENCE [LARGE SCALE GENOMIC DNA]</scope>
    <source>
        <strain evidence="1 2">AV 382</strain>
    </source>
</reference>
<evidence type="ECO:0000313" key="2">
    <source>
        <dbReference type="Proteomes" id="UP000262371"/>
    </source>
</evidence>
<evidence type="ECO:0008006" key="3">
    <source>
        <dbReference type="Google" id="ProtNLM"/>
    </source>
</evidence>
<comment type="caution">
    <text evidence="1">The sequence shown here is derived from an EMBL/GenBank/DDBJ whole genome shotgun (WGS) entry which is preliminary data.</text>
</comment>
<dbReference type="RefSeq" id="WP_116701523.1">
    <property type="nucleotide sequence ID" value="NZ_QUWV01000001.1"/>
</dbReference>
<accession>A0A371Z513</accession>
<organism evidence="1 2">
    <name type="scientific">Komagataeibacter melaceti</name>
    <dbReference type="NCBI Taxonomy" id="2766577"/>
    <lineage>
        <taxon>Bacteria</taxon>
        <taxon>Pseudomonadati</taxon>
        <taxon>Pseudomonadota</taxon>
        <taxon>Alphaproteobacteria</taxon>
        <taxon>Acetobacterales</taxon>
        <taxon>Acetobacteraceae</taxon>
        <taxon>Komagataeibacter</taxon>
    </lineage>
</organism>
<protein>
    <recommendedName>
        <fullName evidence="3">Flagellar protein FlgN</fullName>
    </recommendedName>
</protein>
<sequence>MTRTPDETEAQLLDCFERVCAVLEQENDLLTASKLEEVADLLPTKQKEMQALEDLLSPGDDAAPASREQQTLLTPQTEEAAKRFGALVRTNRKLLQNAIDAQNALIKLIVVDAAQETSTGYGASGQYTVNRTAPAALTLRNDV</sequence>
<name>A0A371Z513_9PROT</name>
<dbReference type="EMBL" id="QUWV01000001">
    <property type="protein sequence ID" value="RFD21558.1"/>
    <property type="molecule type" value="Genomic_DNA"/>
</dbReference>
<proteinExistence type="predicted"/>
<keyword evidence="2" id="KW-1185">Reference proteome</keyword>